<dbReference type="PROSITE" id="PS00732">
    <property type="entry name" value="RIBOSOMAL_S16"/>
    <property type="match status" value="1"/>
</dbReference>
<keyword evidence="6" id="KW-1185">Reference proteome</keyword>
<evidence type="ECO:0000313" key="5">
    <source>
        <dbReference type="EMBL" id="MFC3809907.1"/>
    </source>
</evidence>
<dbReference type="SUPFAM" id="SSF54565">
    <property type="entry name" value="Ribosomal protein S16"/>
    <property type="match status" value="1"/>
</dbReference>
<keyword evidence="2 3" id="KW-0687">Ribonucleoprotein</keyword>
<dbReference type="EMBL" id="JBHRYQ010000001">
    <property type="protein sequence ID" value="MFC3809907.1"/>
    <property type="molecule type" value="Genomic_DNA"/>
</dbReference>
<sequence>MAVKIRLARKGRNKMPIYDIVVADARAPRDGKFIEKLGQYNPHATPAIITLKDDRALYWLQVGAQPTDTTRKILSVKGVMFKKHLQIGVDKGAVTQEQADARFESWLAEKAQAREQKIAKLNSAASSVKSAALDAERKKKEDKEAARKKIEDDLIAAATAADEAAAAPAEESAPEAEVEADTTSEAPAVESTEE</sequence>
<dbReference type="GO" id="GO:0005840">
    <property type="term" value="C:ribosome"/>
    <property type="evidence" value="ECO:0007669"/>
    <property type="project" value="UniProtKB-KW"/>
</dbReference>
<dbReference type="PANTHER" id="PTHR12919:SF20">
    <property type="entry name" value="SMALL RIBOSOMAL SUBUNIT PROTEIN BS16M"/>
    <property type="match status" value="1"/>
</dbReference>
<feature type="compositionally biased region" description="Acidic residues" evidence="4">
    <location>
        <begin position="172"/>
        <end position="182"/>
    </location>
</feature>
<evidence type="ECO:0000256" key="1">
    <source>
        <dbReference type="ARBA" id="ARBA00022980"/>
    </source>
</evidence>
<dbReference type="NCBIfam" id="NF011094">
    <property type="entry name" value="PRK14521.1"/>
    <property type="match status" value="1"/>
</dbReference>
<dbReference type="NCBIfam" id="TIGR00002">
    <property type="entry name" value="S16"/>
    <property type="match status" value="1"/>
</dbReference>
<reference evidence="6" key="1">
    <citation type="journal article" date="2019" name="Int. J. Syst. Evol. Microbiol.">
        <title>The Global Catalogue of Microorganisms (GCM) 10K type strain sequencing project: providing services to taxonomists for standard genome sequencing and annotation.</title>
        <authorList>
            <consortium name="The Broad Institute Genomics Platform"/>
            <consortium name="The Broad Institute Genome Sequencing Center for Infectious Disease"/>
            <person name="Wu L."/>
            <person name="Ma J."/>
        </authorList>
    </citation>
    <scope>NUCLEOTIDE SEQUENCE [LARGE SCALE GENOMIC DNA]</scope>
    <source>
        <strain evidence="6">CECT 7956</strain>
    </source>
</reference>
<protein>
    <recommendedName>
        <fullName evidence="3">Small ribosomal subunit protein bS16</fullName>
    </recommendedName>
</protein>
<comment type="caution">
    <text evidence="5">The sequence shown here is derived from an EMBL/GenBank/DDBJ whole genome shotgun (WGS) entry which is preliminary data.</text>
</comment>
<evidence type="ECO:0000256" key="3">
    <source>
        <dbReference type="HAMAP-Rule" id="MF_00385"/>
    </source>
</evidence>
<evidence type="ECO:0000256" key="4">
    <source>
        <dbReference type="SAM" id="MobiDB-lite"/>
    </source>
</evidence>
<organism evidence="5 6">
    <name type="scientific">Lacihabitans lacunae</name>
    <dbReference type="NCBI Taxonomy" id="1028214"/>
    <lineage>
        <taxon>Bacteria</taxon>
        <taxon>Pseudomonadati</taxon>
        <taxon>Bacteroidota</taxon>
        <taxon>Cytophagia</taxon>
        <taxon>Cytophagales</taxon>
        <taxon>Leadbetterellaceae</taxon>
        <taxon>Lacihabitans</taxon>
    </lineage>
</organism>
<dbReference type="Proteomes" id="UP001595616">
    <property type="component" value="Unassembled WGS sequence"/>
</dbReference>
<dbReference type="Gene3D" id="3.30.1320.10">
    <property type="match status" value="1"/>
</dbReference>
<evidence type="ECO:0000256" key="2">
    <source>
        <dbReference type="ARBA" id="ARBA00023274"/>
    </source>
</evidence>
<dbReference type="HAMAP" id="MF_00385">
    <property type="entry name" value="Ribosomal_bS16"/>
    <property type="match status" value="1"/>
</dbReference>
<name>A0ABV7YUI8_9BACT</name>
<feature type="region of interest" description="Disordered" evidence="4">
    <location>
        <begin position="159"/>
        <end position="194"/>
    </location>
</feature>
<dbReference type="PANTHER" id="PTHR12919">
    <property type="entry name" value="30S RIBOSOMAL PROTEIN S16"/>
    <property type="match status" value="1"/>
</dbReference>
<dbReference type="RefSeq" id="WP_379835544.1">
    <property type="nucleotide sequence ID" value="NZ_JBHRYQ010000001.1"/>
</dbReference>
<keyword evidence="1 3" id="KW-0689">Ribosomal protein</keyword>
<evidence type="ECO:0000313" key="6">
    <source>
        <dbReference type="Proteomes" id="UP001595616"/>
    </source>
</evidence>
<proteinExistence type="inferred from homology"/>
<dbReference type="Pfam" id="PF00886">
    <property type="entry name" value="Ribosomal_S16"/>
    <property type="match status" value="1"/>
</dbReference>
<dbReference type="InterPro" id="IPR020592">
    <property type="entry name" value="Ribosomal_bS16_CS"/>
</dbReference>
<comment type="similarity">
    <text evidence="3">Belongs to the bacterial ribosomal protein bS16 family.</text>
</comment>
<gene>
    <name evidence="3" type="primary">rpsP</name>
    <name evidence="5" type="ORF">ACFOOI_04530</name>
</gene>
<accession>A0ABV7YUI8</accession>
<dbReference type="InterPro" id="IPR000307">
    <property type="entry name" value="Ribosomal_bS16"/>
</dbReference>
<feature type="compositionally biased region" description="Low complexity" evidence="4">
    <location>
        <begin position="159"/>
        <end position="171"/>
    </location>
</feature>
<dbReference type="InterPro" id="IPR023803">
    <property type="entry name" value="Ribosomal_bS16_dom_sf"/>
</dbReference>